<dbReference type="InterPro" id="IPR038740">
    <property type="entry name" value="BioF2-like_GNAT_dom"/>
</dbReference>
<evidence type="ECO:0000313" key="2">
    <source>
        <dbReference type="EMBL" id="MFC4034007.1"/>
    </source>
</evidence>
<gene>
    <name evidence="2" type="ORF">ACFO3J_21360</name>
</gene>
<name>A0ABV8HSQ0_9ACTN</name>
<keyword evidence="3" id="KW-1185">Reference proteome</keyword>
<protein>
    <submittedName>
        <fullName evidence="2">GNAT family N-acetyltransferase</fullName>
    </submittedName>
</protein>
<dbReference type="EMBL" id="JBHSBB010000014">
    <property type="protein sequence ID" value="MFC4034007.1"/>
    <property type="molecule type" value="Genomic_DNA"/>
</dbReference>
<accession>A0ABV8HSQ0</accession>
<dbReference type="Proteomes" id="UP001595765">
    <property type="component" value="Unassembled WGS sequence"/>
</dbReference>
<dbReference type="RefSeq" id="WP_386433006.1">
    <property type="nucleotide sequence ID" value="NZ_JBHSBB010000014.1"/>
</dbReference>
<evidence type="ECO:0000259" key="1">
    <source>
        <dbReference type="Pfam" id="PF13480"/>
    </source>
</evidence>
<dbReference type="Pfam" id="PF13480">
    <property type="entry name" value="Acetyltransf_6"/>
    <property type="match status" value="1"/>
</dbReference>
<organism evidence="2 3">
    <name type="scientific">Streptomyces polygonati</name>
    <dbReference type="NCBI Taxonomy" id="1617087"/>
    <lineage>
        <taxon>Bacteria</taxon>
        <taxon>Bacillati</taxon>
        <taxon>Actinomycetota</taxon>
        <taxon>Actinomycetes</taxon>
        <taxon>Kitasatosporales</taxon>
        <taxon>Streptomycetaceae</taxon>
        <taxon>Streptomyces</taxon>
    </lineage>
</organism>
<reference evidence="3" key="1">
    <citation type="journal article" date="2019" name="Int. J. Syst. Evol. Microbiol.">
        <title>The Global Catalogue of Microorganisms (GCM) 10K type strain sequencing project: providing services to taxonomists for standard genome sequencing and annotation.</title>
        <authorList>
            <consortium name="The Broad Institute Genomics Platform"/>
            <consortium name="The Broad Institute Genome Sequencing Center for Infectious Disease"/>
            <person name="Wu L."/>
            <person name="Ma J."/>
        </authorList>
    </citation>
    <scope>NUCLEOTIDE SEQUENCE [LARGE SCALE GENOMIC DNA]</scope>
    <source>
        <strain evidence="3">CGMCC 4.7237</strain>
    </source>
</reference>
<comment type="caution">
    <text evidence="2">The sequence shown here is derived from an EMBL/GenBank/DDBJ whole genome shotgun (WGS) entry which is preliminary data.</text>
</comment>
<feature type="domain" description="BioF2-like acetyltransferase" evidence="1">
    <location>
        <begin position="168"/>
        <end position="314"/>
    </location>
</feature>
<dbReference type="SUPFAM" id="SSF55729">
    <property type="entry name" value="Acyl-CoA N-acyltransferases (Nat)"/>
    <property type="match status" value="1"/>
</dbReference>
<dbReference type="InterPro" id="IPR016181">
    <property type="entry name" value="Acyl_CoA_acyltransferase"/>
</dbReference>
<sequence>MLTSVCRDPGTFAALGPVWTRLHHRCPAATPFQTHAWLYSWWRSYGVPGRLRLVLVWRGPELAGAAPLTLAHRPYPVLLPLGGTITDYTDVLVDALADAGGEVTAALAAGVRRAARGAVVDLREVRAGAAAEALYDRWRGPKRRLPDSMCLELPGLPMDGLIARVGSSRGQRIRSSLRKLEAAGVVERDVPAAEAPAAVANMLRLHLLQWRDRGVNPEHERPRFAEHLTRATQLMVASGDAVITEFGLDGEVVAANLTVLGPGLAGGYLYGAEPGLRRTKLDLTTLLMRHGVRQAAGGGRTALSLLRGAEPYKSHWRPDPRANQRLLLAGGPAAPLLLLRYGLARGRTAAGASPRLRDWRDRLRSVRSWRDRLPAARPRRGPVSP</sequence>
<proteinExistence type="predicted"/>
<evidence type="ECO:0000313" key="3">
    <source>
        <dbReference type="Proteomes" id="UP001595765"/>
    </source>
</evidence>